<reference evidence="2 3" key="1">
    <citation type="journal article" date="2021" name="Elife">
        <title>Chloroplast acquisition without the gene transfer in kleptoplastic sea slugs, Plakobranchus ocellatus.</title>
        <authorList>
            <person name="Maeda T."/>
            <person name="Takahashi S."/>
            <person name="Yoshida T."/>
            <person name="Shimamura S."/>
            <person name="Takaki Y."/>
            <person name="Nagai Y."/>
            <person name="Toyoda A."/>
            <person name="Suzuki Y."/>
            <person name="Arimoto A."/>
            <person name="Ishii H."/>
            <person name="Satoh N."/>
            <person name="Nishiyama T."/>
            <person name="Hasebe M."/>
            <person name="Maruyama T."/>
            <person name="Minagawa J."/>
            <person name="Obokata J."/>
            <person name="Shigenobu S."/>
        </authorList>
    </citation>
    <scope>NUCLEOTIDE SEQUENCE [LARGE SCALE GENOMIC DNA]</scope>
</reference>
<feature type="region of interest" description="Disordered" evidence="1">
    <location>
        <begin position="1"/>
        <end position="104"/>
    </location>
</feature>
<evidence type="ECO:0000313" key="2">
    <source>
        <dbReference type="EMBL" id="GFS24917.1"/>
    </source>
</evidence>
<protein>
    <recommendedName>
        <fullName evidence="4">IBB domain-containing protein</fullName>
    </recommendedName>
</protein>
<organism evidence="2 3">
    <name type="scientific">Elysia marginata</name>
    <dbReference type="NCBI Taxonomy" id="1093978"/>
    <lineage>
        <taxon>Eukaryota</taxon>
        <taxon>Metazoa</taxon>
        <taxon>Spiralia</taxon>
        <taxon>Lophotrochozoa</taxon>
        <taxon>Mollusca</taxon>
        <taxon>Gastropoda</taxon>
        <taxon>Heterobranchia</taxon>
        <taxon>Euthyneura</taxon>
        <taxon>Panpulmonata</taxon>
        <taxon>Sacoglossa</taxon>
        <taxon>Placobranchoidea</taxon>
        <taxon>Plakobranchidae</taxon>
        <taxon>Elysia</taxon>
    </lineage>
</organism>
<dbReference type="EMBL" id="BMAT01007037">
    <property type="protein sequence ID" value="GFS24917.1"/>
    <property type="molecule type" value="Genomic_DNA"/>
</dbReference>
<comment type="caution">
    <text evidence="2">The sequence shown here is derived from an EMBL/GenBank/DDBJ whole genome shotgun (WGS) entry which is preliminary data.</text>
</comment>
<evidence type="ECO:0000256" key="1">
    <source>
        <dbReference type="SAM" id="MobiDB-lite"/>
    </source>
</evidence>
<feature type="compositionally biased region" description="Basic and acidic residues" evidence="1">
    <location>
        <begin position="1"/>
        <end position="58"/>
    </location>
</feature>
<name>A0AAV4JQ72_9GAST</name>
<dbReference type="Proteomes" id="UP000762676">
    <property type="component" value="Unassembled WGS sequence"/>
</dbReference>
<sequence>MNKIQSRREIKDELNRCRTRTEKKEAQEKDSIAHREVKQSIKRDKNRFLEEQTERAEQEGASGNMRLVHLITKTLSGKQSKPAIPAEDQQGNSIFTQEGQLARW</sequence>
<feature type="compositionally biased region" description="Polar residues" evidence="1">
    <location>
        <begin position="89"/>
        <end position="104"/>
    </location>
</feature>
<dbReference type="AlphaFoldDB" id="A0AAV4JQ72"/>
<gene>
    <name evidence="2" type="ORF">ElyMa_003428800</name>
</gene>
<keyword evidence="3" id="KW-1185">Reference proteome</keyword>
<proteinExistence type="predicted"/>
<accession>A0AAV4JQ72</accession>
<evidence type="ECO:0008006" key="4">
    <source>
        <dbReference type="Google" id="ProtNLM"/>
    </source>
</evidence>
<evidence type="ECO:0000313" key="3">
    <source>
        <dbReference type="Proteomes" id="UP000762676"/>
    </source>
</evidence>